<evidence type="ECO:0000313" key="2">
    <source>
        <dbReference type="Proteomes" id="UP000233750"/>
    </source>
</evidence>
<comment type="caution">
    <text evidence="1">The sequence shown here is derived from an EMBL/GenBank/DDBJ whole genome shotgun (WGS) entry which is preliminary data.</text>
</comment>
<reference evidence="1 2" key="1">
    <citation type="submission" date="2017-12" db="EMBL/GenBank/DDBJ databases">
        <title>Sequencing the genomes of 1000 Actinobacteria strains.</title>
        <authorList>
            <person name="Klenk H.-P."/>
        </authorList>
    </citation>
    <scope>NUCLEOTIDE SEQUENCE [LARGE SCALE GENOMIC DNA]</scope>
    <source>
        <strain evidence="1 2">DSM 45165</strain>
    </source>
</reference>
<dbReference type="EMBL" id="PJMY01000002">
    <property type="protein sequence ID" value="PKV99737.1"/>
    <property type="molecule type" value="Genomic_DNA"/>
</dbReference>
<keyword evidence="2" id="KW-1185">Reference proteome</keyword>
<name>A0A2N3X0V0_9PSEU</name>
<accession>A0A2N3X0V0</accession>
<evidence type="ECO:0000313" key="1">
    <source>
        <dbReference type="EMBL" id="PKV99737.1"/>
    </source>
</evidence>
<proteinExistence type="predicted"/>
<gene>
    <name evidence="1" type="ORF">ATK30_0720</name>
</gene>
<dbReference type="OrthoDB" id="2590919at2"/>
<protein>
    <submittedName>
        <fullName evidence="1">Uncharacterized protein</fullName>
    </submittedName>
</protein>
<sequence>MRTLVEVSGVVPAAPEDVFARLEKQLTASDGLMKLEVDRERRFLAAQGGWWYRGEYEVAGDPAGSRVTHRIRNAAAGQWWAVLLANRFFVGFRDRVSAGFQATLAGLENGSGDRGTGRNG</sequence>
<dbReference type="RefSeq" id="WP_101434283.1">
    <property type="nucleotide sequence ID" value="NZ_PJMY01000002.1"/>
</dbReference>
<organism evidence="1 2">
    <name type="scientific">Amycolatopsis echigonensis</name>
    <dbReference type="NCBI Taxonomy" id="2576905"/>
    <lineage>
        <taxon>Bacteria</taxon>
        <taxon>Bacillati</taxon>
        <taxon>Actinomycetota</taxon>
        <taxon>Actinomycetes</taxon>
        <taxon>Pseudonocardiales</taxon>
        <taxon>Pseudonocardiaceae</taxon>
        <taxon>Amycolatopsis</taxon>
    </lineage>
</organism>
<dbReference type="AlphaFoldDB" id="A0A2N3X0V0"/>
<dbReference type="Proteomes" id="UP000233750">
    <property type="component" value="Unassembled WGS sequence"/>
</dbReference>